<name>A0AAV3U7H4_9ALTE</name>
<evidence type="ECO:0000313" key="6">
    <source>
        <dbReference type="EMBL" id="GAA4951727.1"/>
    </source>
</evidence>
<dbReference type="InterPro" id="IPR050950">
    <property type="entry name" value="HTH-type_LysR_regulators"/>
</dbReference>
<evidence type="ECO:0000256" key="4">
    <source>
        <dbReference type="ARBA" id="ARBA00023163"/>
    </source>
</evidence>
<dbReference type="GO" id="GO:0005829">
    <property type="term" value="C:cytosol"/>
    <property type="evidence" value="ECO:0007669"/>
    <property type="project" value="TreeGrafter"/>
</dbReference>
<dbReference type="InterPro" id="IPR036388">
    <property type="entry name" value="WH-like_DNA-bd_sf"/>
</dbReference>
<dbReference type="FunFam" id="1.10.10.10:FF:000001">
    <property type="entry name" value="LysR family transcriptional regulator"/>
    <property type="match status" value="1"/>
</dbReference>
<dbReference type="Gene3D" id="1.10.10.10">
    <property type="entry name" value="Winged helix-like DNA-binding domain superfamily/Winged helix DNA-binding domain"/>
    <property type="match status" value="1"/>
</dbReference>
<keyword evidence="7" id="KW-1185">Reference proteome</keyword>
<dbReference type="Gene3D" id="3.40.190.10">
    <property type="entry name" value="Periplasmic binding protein-like II"/>
    <property type="match status" value="2"/>
</dbReference>
<sequence>MALQNISLKQLRYFAAAAEHGRLAMAAAHIHVSQSTITSAILQLEATLKTQLFIRQSHGVSLTAEGSRFYSRIRDILNSLEDTLSDTSLPSEQIDGMINVGASYTLLGYFLPALMGRFRARHPAIKFNLLDMAREKIEHAIISGELDLGIVLLSNSQNLERFKYTRLLESPRKLWTSVDHPLLSESRLTLDKIRQYSYIQITVDEGERSTLRYWQQHNLKPNIGFRTSSMEALRGLIAHGFGVTILSDMVYRPWSLESKKIEAVQIIEPIANMEIGLIWRHDAELTQAADIFKTFLIDTCNVD</sequence>
<dbReference type="Pfam" id="PF03466">
    <property type="entry name" value="LysR_substrate"/>
    <property type="match status" value="1"/>
</dbReference>
<dbReference type="PANTHER" id="PTHR30419:SF8">
    <property type="entry name" value="NITROGEN ASSIMILATION TRANSCRIPTIONAL ACTIVATOR-RELATED"/>
    <property type="match status" value="1"/>
</dbReference>
<evidence type="ECO:0000256" key="1">
    <source>
        <dbReference type="ARBA" id="ARBA00009437"/>
    </source>
</evidence>
<dbReference type="EMBL" id="BAABLX010000029">
    <property type="protein sequence ID" value="GAA4951727.1"/>
    <property type="molecule type" value="Genomic_DNA"/>
</dbReference>
<evidence type="ECO:0000313" key="7">
    <source>
        <dbReference type="Proteomes" id="UP001409585"/>
    </source>
</evidence>
<keyword evidence="4" id="KW-0804">Transcription</keyword>
<accession>A0AAV3U7H4</accession>
<gene>
    <name evidence="6" type="ORF">GCM10025791_35370</name>
</gene>
<comment type="caution">
    <text evidence="6">The sequence shown here is derived from an EMBL/GenBank/DDBJ whole genome shotgun (WGS) entry which is preliminary data.</text>
</comment>
<dbReference type="AlphaFoldDB" id="A0AAV3U7H4"/>
<dbReference type="RefSeq" id="WP_345425537.1">
    <property type="nucleotide sequence ID" value="NZ_AP031496.1"/>
</dbReference>
<proteinExistence type="inferred from homology"/>
<evidence type="ECO:0000259" key="5">
    <source>
        <dbReference type="PROSITE" id="PS50931"/>
    </source>
</evidence>
<dbReference type="PROSITE" id="PS50931">
    <property type="entry name" value="HTH_LYSR"/>
    <property type="match status" value="1"/>
</dbReference>
<organism evidence="6 7">
    <name type="scientific">Halioxenophilus aromaticivorans</name>
    <dbReference type="NCBI Taxonomy" id="1306992"/>
    <lineage>
        <taxon>Bacteria</taxon>
        <taxon>Pseudomonadati</taxon>
        <taxon>Pseudomonadota</taxon>
        <taxon>Gammaproteobacteria</taxon>
        <taxon>Alteromonadales</taxon>
        <taxon>Alteromonadaceae</taxon>
        <taxon>Halioxenophilus</taxon>
    </lineage>
</organism>
<dbReference type="SUPFAM" id="SSF46785">
    <property type="entry name" value="Winged helix' DNA-binding domain"/>
    <property type="match status" value="1"/>
</dbReference>
<feature type="domain" description="HTH lysR-type" evidence="5">
    <location>
        <begin position="6"/>
        <end position="63"/>
    </location>
</feature>
<keyword evidence="3" id="KW-0238">DNA-binding</keyword>
<dbReference type="InterPro" id="IPR005119">
    <property type="entry name" value="LysR_subst-bd"/>
</dbReference>
<dbReference type="PANTHER" id="PTHR30419">
    <property type="entry name" value="HTH-TYPE TRANSCRIPTIONAL REGULATOR YBHD"/>
    <property type="match status" value="1"/>
</dbReference>
<dbReference type="InterPro" id="IPR000847">
    <property type="entry name" value="LysR_HTH_N"/>
</dbReference>
<dbReference type="GO" id="GO:0003677">
    <property type="term" value="F:DNA binding"/>
    <property type="evidence" value="ECO:0007669"/>
    <property type="project" value="UniProtKB-KW"/>
</dbReference>
<comment type="similarity">
    <text evidence="1">Belongs to the LysR transcriptional regulatory family.</text>
</comment>
<dbReference type="SUPFAM" id="SSF53850">
    <property type="entry name" value="Periplasmic binding protein-like II"/>
    <property type="match status" value="1"/>
</dbReference>
<evidence type="ECO:0000256" key="3">
    <source>
        <dbReference type="ARBA" id="ARBA00023125"/>
    </source>
</evidence>
<dbReference type="Proteomes" id="UP001409585">
    <property type="component" value="Unassembled WGS sequence"/>
</dbReference>
<evidence type="ECO:0000256" key="2">
    <source>
        <dbReference type="ARBA" id="ARBA00023015"/>
    </source>
</evidence>
<dbReference type="Pfam" id="PF00126">
    <property type="entry name" value="HTH_1"/>
    <property type="match status" value="1"/>
</dbReference>
<reference evidence="7" key="1">
    <citation type="journal article" date="2019" name="Int. J. Syst. Evol. Microbiol.">
        <title>The Global Catalogue of Microorganisms (GCM) 10K type strain sequencing project: providing services to taxonomists for standard genome sequencing and annotation.</title>
        <authorList>
            <consortium name="The Broad Institute Genomics Platform"/>
            <consortium name="The Broad Institute Genome Sequencing Center for Infectious Disease"/>
            <person name="Wu L."/>
            <person name="Ma J."/>
        </authorList>
    </citation>
    <scope>NUCLEOTIDE SEQUENCE [LARGE SCALE GENOMIC DNA]</scope>
    <source>
        <strain evidence="7">JCM 19134</strain>
    </source>
</reference>
<keyword evidence="2" id="KW-0805">Transcription regulation</keyword>
<protein>
    <submittedName>
        <fullName evidence="6">LysR family transcriptional regulator</fullName>
    </submittedName>
</protein>
<dbReference type="GO" id="GO:0003700">
    <property type="term" value="F:DNA-binding transcription factor activity"/>
    <property type="evidence" value="ECO:0007669"/>
    <property type="project" value="InterPro"/>
</dbReference>
<dbReference type="InterPro" id="IPR036390">
    <property type="entry name" value="WH_DNA-bd_sf"/>
</dbReference>